<comment type="subcellular location">
    <subcellularLocation>
        <location evidence="2">Membrane</location>
    </subcellularLocation>
</comment>
<keyword evidence="5" id="KW-0808">Transferase</keyword>
<keyword evidence="6 12" id="KW-0812">Transmembrane</keyword>
<dbReference type="STRING" id="583355.Caka_2014"/>
<dbReference type="InterPro" id="IPR004358">
    <property type="entry name" value="Sig_transdc_His_kin-like_C"/>
</dbReference>
<feature type="domain" description="HAMP" evidence="14">
    <location>
        <begin position="236"/>
        <end position="289"/>
    </location>
</feature>
<dbReference type="EMBL" id="CP001998">
    <property type="protein sequence ID" value="ADE55032.1"/>
    <property type="molecule type" value="Genomic_DNA"/>
</dbReference>
<evidence type="ECO:0000256" key="2">
    <source>
        <dbReference type="ARBA" id="ARBA00004370"/>
    </source>
</evidence>
<dbReference type="InterPro" id="IPR005467">
    <property type="entry name" value="His_kinase_dom"/>
</dbReference>
<keyword evidence="7 15" id="KW-0418">Kinase</keyword>
<keyword evidence="9" id="KW-0902">Two-component regulatory system</keyword>
<keyword evidence="10 12" id="KW-0472">Membrane</keyword>
<dbReference type="HOGENOM" id="CLU_000445_89_6_0"/>
<dbReference type="FunFam" id="3.30.565.10:FF:000006">
    <property type="entry name" value="Sensor histidine kinase WalK"/>
    <property type="match status" value="1"/>
</dbReference>
<feature type="compositionally biased region" description="Pro residues" evidence="11">
    <location>
        <begin position="93"/>
        <end position="107"/>
    </location>
</feature>
<keyword evidence="4" id="KW-0597">Phosphoprotein</keyword>
<dbReference type="Proteomes" id="UP000000925">
    <property type="component" value="Chromosome"/>
</dbReference>
<dbReference type="Gene3D" id="6.10.340.10">
    <property type="match status" value="1"/>
</dbReference>
<name>D5EL96_CORAD</name>
<dbReference type="SUPFAM" id="SSF47384">
    <property type="entry name" value="Homodimeric domain of signal transducing histidine kinase"/>
    <property type="match status" value="1"/>
</dbReference>
<evidence type="ECO:0000256" key="6">
    <source>
        <dbReference type="ARBA" id="ARBA00022692"/>
    </source>
</evidence>
<dbReference type="GO" id="GO:0005886">
    <property type="term" value="C:plasma membrane"/>
    <property type="evidence" value="ECO:0007669"/>
    <property type="project" value="TreeGrafter"/>
</dbReference>
<dbReference type="InterPro" id="IPR036890">
    <property type="entry name" value="HATPase_C_sf"/>
</dbReference>
<dbReference type="InterPro" id="IPR003661">
    <property type="entry name" value="HisK_dim/P_dom"/>
</dbReference>
<evidence type="ECO:0000256" key="4">
    <source>
        <dbReference type="ARBA" id="ARBA00022553"/>
    </source>
</evidence>
<evidence type="ECO:0000256" key="8">
    <source>
        <dbReference type="ARBA" id="ARBA00022989"/>
    </source>
</evidence>
<keyword evidence="8 12" id="KW-1133">Transmembrane helix</keyword>
<protein>
    <recommendedName>
        <fullName evidence="3">histidine kinase</fullName>
        <ecNumber evidence="3">2.7.13.3</ecNumber>
    </recommendedName>
</protein>
<proteinExistence type="predicted"/>
<dbReference type="PANTHER" id="PTHR45436:SF5">
    <property type="entry name" value="SENSOR HISTIDINE KINASE TRCS"/>
    <property type="match status" value="1"/>
</dbReference>
<dbReference type="CDD" id="cd00082">
    <property type="entry name" value="HisKA"/>
    <property type="match status" value="1"/>
</dbReference>
<dbReference type="Gene3D" id="1.10.287.130">
    <property type="match status" value="1"/>
</dbReference>
<dbReference type="KEGG" id="caa:Caka_2014"/>
<feature type="transmembrane region" description="Helical" evidence="12">
    <location>
        <begin position="214"/>
        <end position="235"/>
    </location>
</feature>
<keyword evidence="16" id="KW-1185">Reference proteome</keyword>
<feature type="region of interest" description="Disordered" evidence="11">
    <location>
        <begin position="56"/>
        <end position="123"/>
    </location>
</feature>
<dbReference type="Gene3D" id="3.30.565.10">
    <property type="entry name" value="Histidine kinase-like ATPase, C-terminal domain"/>
    <property type="match status" value="1"/>
</dbReference>
<dbReference type="PRINTS" id="PR00344">
    <property type="entry name" value="BCTRLSENSOR"/>
</dbReference>
<evidence type="ECO:0000256" key="12">
    <source>
        <dbReference type="SAM" id="Phobius"/>
    </source>
</evidence>
<dbReference type="InterPro" id="IPR050428">
    <property type="entry name" value="TCS_sensor_his_kinase"/>
</dbReference>
<dbReference type="Pfam" id="PF00512">
    <property type="entry name" value="HisKA"/>
    <property type="match status" value="1"/>
</dbReference>
<dbReference type="PROSITE" id="PS50885">
    <property type="entry name" value="HAMP"/>
    <property type="match status" value="1"/>
</dbReference>
<feature type="transmembrane region" description="Helical" evidence="12">
    <location>
        <begin position="12"/>
        <end position="31"/>
    </location>
</feature>
<dbReference type="SMART" id="SM00304">
    <property type="entry name" value="HAMP"/>
    <property type="match status" value="1"/>
</dbReference>
<dbReference type="InterPro" id="IPR003660">
    <property type="entry name" value="HAMP_dom"/>
</dbReference>
<dbReference type="OrthoDB" id="9796330at2"/>
<reference evidence="15 16" key="1">
    <citation type="journal article" date="2010" name="Stand. Genomic Sci.">
        <title>Complete genome sequence of Coraliomargarita akajimensis type strain (04OKA010-24).</title>
        <authorList>
            <person name="Mavromatis K."/>
            <person name="Abt B."/>
            <person name="Brambilla E."/>
            <person name="Lapidus A."/>
            <person name="Copeland A."/>
            <person name="Deshpande S."/>
            <person name="Nolan M."/>
            <person name="Lucas S."/>
            <person name="Tice H."/>
            <person name="Cheng J.F."/>
            <person name="Han C."/>
            <person name="Detter J.C."/>
            <person name="Woyke T."/>
            <person name="Goodwin L."/>
            <person name="Pitluck S."/>
            <person name="Held B."/>
            <person name="Brettin T."/>
            <person name="Tapia R."/>
            <person name="Ivanova N."/>
            <person name="Mikhailova N."/>
            <person name="Pati A."/>
            <person name="Liolios K."/>
            <person name="Chen A."/>
            <person name="Palaniappan K."/>
            <person name="Land M."/>
            <person name="Hauser L."/>
            <person name="Chang Y.J."/>
            <person name="Jeffries C.D."/>
            <person name="Rohde M."/>
            <person name="Goker M."/>
            <person name="Bristow J."/>
            <person name="Eisen J.A."/>
            <person name="Markowitz V."/>
            <person name="Hugenholtz P."/>
            <person name="Klenk H.P."/>
            <person name="Kyrpides N.C."/>
        </authorList>
    </citation>
    <scope>NUCLEOTIDE SEQUENCE [LARGE SCALE GENOMIC DNA]</scope>
    <source>
        <strain evidence="16">DSM 45221 / IAM 15411 / JCM 23193 / KCTC 12865</strain>
    </source>
</reference>
<evidence type="ECO:0000313" key="15">
    <source>
        <dbReference type="EMBL" id="ADE55032.1"/>
    </source>
</evidence>
<dbReference type="EC" id="2.7.13.3" evidence="3"/>
<comment type="catalytic activity">
    <reaction evidence="1">
        <text>ATP + protein L-histidine = ADP + protein N-phospho-L-histidine.</text>
        <dbReference type="EC" id="2.7.13.3"/>
    </reaction>
</comment>
<evidence type="ECO:0000256" key="9">
    <source>
        <dbReference type="ARBA" id="ARBA00023012"/>
    </source>
</evidence>
<evidence type="ECO:0000256" key="5">
    <source>
        <dbReference type="ARBA" id="ARBA00022679"/>
    </source>
</evidence>
<dbReference type="PANTHER" id="PTHR45436">
    <property type="entry name" value="SENSOR HISTIDINE KINASE YKOH"/>
    <property type="match status" value="1"/>
</dbReference>
<dbReference type="SUPFAM" id="SSF158472">
    <property type="entry name" value="HAMP domain-like"/>
    <property type="match status" value="1"/>
</dbReference>
<dbReference type="InterPro" id="IPR036097">
    <property type="entry name" value="HisK_dim/P_sf"/>
</dbReference>
<organism evidence="15 16">
    <name type="scientific">Coraliomargarita akajimensis (strain DSM 45221 / IAM 15411 / JCM 23193 / KCTC 12865 / 04OKA010-24)</name>
    <dbReference type="NCBI Taxonomy" id="583355"/>
    <lineage>
        <taxon>Bacteria</taxon>
        <taxon>Pseudomonadati</taxon>
        <taxon>Verrucomicrobiota</taxon>
        <taxon>Opitutia</taxon>
        <taxon>Puniceicoccales</taxon>
        <taxon>Coraliomargaritaceae</taxon>
        <taxon>Coraliomargarita</taxon>
    </lineage>
</organism>
<dbReference type="eggNOG" id="COG2205">
    <property type="taxonomic scope" value="Bacteria"/>
</dbReference>
<evidence type="ECO:0000256" key="11">
    <source>
        <dbReference type="SAM" id="MobiDB-lite"/>
    </source>
</evidence>
<dbReference type="PROSITE" id="PS50109">
    <property type="entry name" value="HIS_KIN"/>
    <property type="match status" value="1"/>
</dbReference>
<evidence type="ECO:0000256" key="3">
    <source>
        <dbReference type="ARBA" id="ARBA00012438"/>
    </source>
</evidence>
<sequence>MIIRSIRSRIQIWHTALLAVLMTGLLSAFYLHEKEILIREFDNSLMAPITSLIPHFAPPPPDTPHDMPLRGPGAPPLYQSTSEPAGPNDQRRPPPPGAMGPNTPRPPQLGHRASPPNETDEERFIRQTAAAAPLLEQGLYLVAIQSDGTLYFASENAPKVVPHPLDNGDPVSRKAFIRSLGTNRECVHMAPGQTCVIIGASTHGIRDDLLHLRITLLGTGIGIVLFAHVIGWLLVGRSLKPIRSISQTAAQISAGNLSQRIDLNDTESELGQMGEVLNNTFSKLDSAFEQQVRFTADASHELRTPISVILAKCQFALMREREPEKYVAALKTCEASAQHIRGLVESLLELARIDSGEFTINTSPGDLAKTAQETVDMLNTLAEAKSIRLTLKHDATPADFDSSRMHQVATNLIGNAIKYTQEGGTIDVHVHGQGSFAVLEVHDTGPGIEARHIPHLFDRFYRSSDERSDDRRSTGLGLAITKAIVDAHRGQITVESELGAGSCFIVRLPA</sequence>
<evidence type="ECO:0000259" key="14">
    <source>
        <dbReference type="PROSITE" id="PS50885"/>
    </source>
</evidence>
<dbReference type="GO" id="GO:0000155">
    <property type="term" value="F:phosphorelay sensor kinase activity"/>
    <property type="evidence" value="ECO:0007669"/>
    <property type="project" value="InterPro"/>
</dbReference>
<evidence type="ECO:0000256" key="1">
    <source>
        <dbReference type="ARBA" id="ARBA00000085"/>
    </source>
</evidence>
<accession>D5EL96</accession>
<dbReference type="SMART" id="SM00388">
    <property type="entry name" value="HisKA"/>
    <property type="match status" value="1"/>
</dbReference>
<dbReference type="eggNOG" id="COG5000">
    <property type="taxonomic scope" value="Bacteria"/>
</dbReference>
<evidence type="ECO:0000259" key="13">
    <source>
        <dbReference type="PROSITE" id="PS50109"/>
    </source>
</evidence>
<evidence type="ECO:0000256" key="10">
    <source>
        <dbReference type="ARBA" id="ARBA00023136"/>
    </source>
</evidence>
<dbReference type="SMART" id="SM00387">
    <property type="entry name" value="HATPase_c"/>
    <property type="match status" value="1"/>
</dbReference>
<dbReference type="CDD" id="cd00075">
    <property type="entry name" value="HATPase"/>
    <property type="match status" value="1"/>
</dbReference>
<dbReference type="Pfam" id="PF00672">
    <property type="entry name" value="HAMP"/>
    <property type="match status" value="1"/>
</dbReference>
<feature type="domain" description="Histidine kinase" evidence="13">
    <location>
        <begin position="297"/>
        <end position="510"/>
    </location>
</feature>
<dbReference type="InterPro" id="IPR003594">
    <property type="entry name" value="HATPase_dom"/>
</dbReference>
<dbReference type="AlphaFoldDB" id="D5EL96"/>
<dbReference type="SUPFAM" id="SSF55874">
    <property type="entry name" value="ATPase domain of HSP90 chaperone/DNA topoisomerase II/histidine kinase"/>
    <property type="match status" value="1"/>
</dbReference>
<dbReference type="Pfam" id="PF02518">
    <property type="entry name" value="HATPase_c"/>
    <property type="match status" value="1"/>
</dbReference>
<evidence type="ECO:0000256" key="7">
    <source>
        <dbReference type="ARBA" id="ARBA00022777"/>
    </source>
</evidence>
<evidence type="ECO:0000313" key="16">
    <source>
        <dbReference type="Proteomes" id="UP000000925"/>
    </source>
</evidence>
<dbReference type="CDD" id="cd06225">
    <property type="entry name" value="HAMP"/>
    <property type="match status" value="1"/>
</dbReference>
<gene>
    <name evidence="15" type="ordered locus">Caka_2014</name>
</gene>